<name>A0A6M8B6G1_9CYAN</name>
<dbReference type="GO" id="GO:0008909">
    <property type="term" value="F:isochorismate synthase activity"/>
    <property type="evidence" value="ECO:0007669"/>
    <property type="project" value="UniProtKB-EC"/>
</dbReference>
<reference evidence="7 8" key="1">
    <citation type="submission" date="2020-05" db="EMBL/GenBank/DDBJ databases">
        <title>Complete genome sequence of of a novel Thermoleptolyngbya strain isolated from hot springs of Ganzi, Sichuan China.</title>
        <authorList>
            <person name="Tang J."/>
            <person name="Daroch M."/>
            <person name="Li L."/>
            <person name="Waleron K."/>
            <person name="Waleron M."/>
            <person name="Waleron M."/>
        </authorList>
    </citation>
    <scope>NUCLEOTIDE SEQUENCE [LARGE SCALE GENOMIC DNA]</scope>
    <source>
        <strain evidence="7 8">PKUAC-SCTA183</strain>
    </source>
</reference>
<evidence type="ECO:0000256" key="2">
    <source>
        <dbReference type="ARBA" id="ARBA00005297"/>
    </source>
</evidence>
<dbReference type="EC" id="5.4.4.2" evidence="3"/>
<evidence type="ECO:0000313" key="7">
    <source>
        <dbReference type="EMBL" id="QKD81712.1"/>
    </source>
</evidence>
<evidence type="ECO:0000256" key="1">
    <source>
        <dbReference type="ARBA" id="ARBA00000799"/>
    </source>
</evidence>
<dbReference type="EMBL" id="CP053661">
    <property type="protein sequence ID" value="QKD81712.1"/>
    <property type="molecule type" value="Genomic_DNA"/>
</dbReference>
<dbReference type="InterPro" id="IPR004561">
    <property type="entry name" value="IsoChor_synthase"/>
</dbReference>
<feature type="domain" description="Chorismate-utilising enzyme C-terminal" evidence="6">
    <location>
        <begin position="226"/>
        <end position="479"/>
    </location>
</feature>
<evidence type="ECO:0000256" key="4">
    <source>
        <dbReference type="ARBA" id="ARBA00023235"/>
    </source>
</evidence>
<evidence type="ECO:0000313" key="8">
    <source>
        <dbReference type="Proteomes" id="UP000505210"/>
    </source>
</evidence>
<organism evidence="7 8">
    <name type="scientific">Thermoleptolyngbya sichuanensis A183</name>
    <dbReference type="NCBI Taxonomy" id="2737172"/>
    <lineage>
        <taxon>Bacteria</taxon>
        <taxon>Bacillati</taxon>
        <taxon>Cyanobacteriota</taxon>
        <taxon>Cyanophyceae</taxon>
        <taxon>Oculatellales</taxon>
        <taxon>Oculatellaceae</taxon>
        <taxon>Thermoleptolyngbya</taxon>
        <taxon>Thermoleptolyngbya sichuanensis</taxon>
    </lineage>
</organism>
<comment type="catalytic activity">
    <reaction evidence="1">
        <text>chorismate = isochorismate</text>
        <dbReference type="Rhea" id="RHEA:18985"/>
        <dbReference type="ChEBI" id="CHEBI:29748"/>
        <dbReference type="ChEBI" id="CHEBI:29780"/>
        <dbReference type="EC" id="5.4.4.2"/>
    </reaction>
</comment>
<dbReference type="PANTHER" id="PTHR42839">
    <property type="entry name" value="ISOCHORISMATE SYNTHASE ENTC"/>
    <property type="match status" value="1"/>
</dbReference>
<gene>
    <name evidence="7" type="ORF">HPC62_05460</name>
</gene>
<keyword evidence="8" id="KW-1185">Reference proteome</keyword>
<sequence>MPVAPRPIEPVQDCKSLYKLLFQCQKHIKQVLDSEHQSGCNWVSISQEIEAVDPLLALHQFNLSDQPHFYFEKPYEGEAVAAFGKTLSLSTGGDRRFLRTQQFLKHSLIGMPRFMATHGVETAPMGITSPADLRCFCSYTFFDEPRSLHSPFASAMILLPEWQILRQPDRCLATANIALDADTNVTMLTDALWRKFQKIQQANYSLLNFAGSEAIAPPSWEFLEINDFQKTVEKALRSIHQNRLQKLVLSHAVDVISRRPFDWLFSLHHLRQLYPDCYIFSVNQGGSKTFIGASPERLVSVRNQRLTTDALAGSAPRGRTADEDARLGYTLLNTPKERHEHQVVVDFLRDRLLCLGLSPQMPAAPDLLRLSNIQHLHTPIHAHLPARLHPLELVDALHPTPAVAGLPRDIACEEIRRSEGFGRSLYAAPLGWVDAAGNAEFIVGIRSALLEGDRARLYAGAGIVAGSDPARELAEVKLKLQALLKALV</sequence>
<comment type="similarity">
    <text evidence="2">Belongs to the isochorismate synthase family.</text>
</comment>
<dbReference type="PANTHER" id="PTHR42839:SF2">
    <property type="entry name" value="ISOCHORISMATE SYNTHASE ENTC"/>
    <property type="match status" value="1"/>
</dbReference>
<evidence type="ECO:0000256" key="5">
    <source>
        <dbReference type="ARBA" id="ARBA00041564"/>
    </source>
</evidence>
<dbReference type="InterPro" id="IPR005801">
    <property type="entry name" value="ADC_synthase"/>
</dbReference>
<dbReference type="KEGG" id="theu:HPC62_05460"/>
<keyword evidence="4 7" id="KW-0413">Isomerase</keyword>
<dbReference type="NCBIfam" id="TIGR00543">
    <property type="entry name" value="isochor_syn"/>
    <property type="match status" value="1"/>
</dbReference>
<evidence type="ECO:0000256" key="3">
    <source>
        <dbReference type="ARBA" id="ARBA00012824"/>
    </source>
</evidence>
<accession>A0A6M8B6G1</accession>
<dbReference type="AlphaFoldDB" id="A0A6M8B6G1"/>
<dbReference type="Proteomes" id="UP000505210">
    <property type="component" value="Chromosome"/>
</dbReference>
<dbReference type="InterPro" id="IPR015890">
    <property type="entry name" value="Chorismate_C"/>
</dbReference>
<dbReference type="Pfam" id="PF00425">
    <property type="entry name" value="Chorismate_bind"/>
    <property type="match status" value="1"/>
</dbReference>
<dbReference type="Gene3D" id="3.60.120.10">
    <property type="entry name" value="Anthranilate synthase"/>
    <property type="match status" value="1"/>
</dbReference>
<protein>
    <recommendedName>
        <fullName evidence="3">isochorismate synthase</fullName>
        <ecNumber evidence="3">5.4.4.2</ecNumber>
    </recommendedName>
    <alternativeName>
        <fullName evidence="5">Isochorismate mutase</fullName>
    </alternativeName>
</protein>
<dbReference type="SUPFAM" id="SSF56322">
    <property type="entry name" value="ADC synthase"/>
    <property type="match status" value="1"/>
</dbReference>
<proteinExistence type="inferred from homology"/>
<evidence type="ECO:0000259" key="6">
    <source>
        <dbReference type="Pfam" id="PF00425"/>
    </source>
</evidence>